<gene>
    <name evidence="1" type="ORF">ACFS1K_10650</name>
</gene>
<keyword evidence="2" id="KW-1185">Reference proteome</keyword>
<dbReference type="Proteomes" id="UP001597532">
    <property type="component" value="Unassembled WGS sequence"/>
</dbReference>
<comment type="caution">
    <text evidence="1">The sequence shown here is derived from an EMBL/GenBank/DDBJ whole genome shotgun (WGS) entry which is preliminary data.</text>
</comment>
<protein>
    <submittedName>
        <fullName evidence="1">Cupin</fullName>
    </submittedName>
</protein>
<dbReference type="Gene3D" id="2.60.120.10">
    <property type="entry name" value="Jelly Rolls"/>
    <property type="match status" value="1"/>
</dbReference>
<reference evidence="2" key="1">
    <citation type="journal article" date="2019" name="Int. J. Syst. Evol. Microbiol.">
        <title>The Global Catalogue of Microorganisms (GCM) 10K type strain sequencing project: providing services to taxonomists for standard genome sequencing and annotation.</title>
        <authorList>
            <consortium name="The Broad Institute Genomics Platform"/>
            <consortium name="The Broad Institute Genome Sequencing Center for Infectious Disease"/>
            <person name="Wu L."/>
            <person name="Ma J."/>
        </authorList>
    </citation>
    <scope>NUCLEOTIDE SEQUENCE [LARGE SCALE GENOMIC DNA]</scope>
    <source>
        <strain evidence="2">KCTC 52924</strain>
    </source>
</reference>
<dbReference type="RefSeq" id="WP_251805758.1">
    <property type="nucleotide sequence ID" value="NZ_CP166679.1"/>
</dbReference>
<dbReference type="SUPFAM" id="SSF51182">
    <property type="entry name" value="RmlC-like cupins"/>
    <property type="match status" value="1"/>
</dbReference>
<proteinExistence type="predicted"/>
<accession>A0ABW5VEX8</accession>
<dbReference type="InterPro" id="IPR011051">
    <property type="entry name" value="RmlC_Cupin_sf"/>
</dbReference>
<evidence type="ECO:0000313" key="2">
    <source>
        <dbReference type="Proteomes" id="UP001597532"/>
    </source>
</evidence>
<evidence type="ECO:0000313" key="1">
    <source>
        <dbReference type="EMBL" id="MFD2790224.1"/>
    </source>
</evidence>
<dbReference type="InterPro" id="IPR014710">
    <property type="entry name" value="RmlC-like_jellyroll"/>
</dbReference>
<name>A0ABW5VEX8_9FLAO</name>
<dbReference type="EMBL" id="JBHUOK010000030">
    <property type="protein sequence ID" value="MFD2790224.1"/>
    <property type="molecule type" value="Genomic_DNA"/>
</dbReference>
<sequence>MMTASITDNLEYKENKPAVTLLMETSTTKEIRILMRKGQEMKEHKAPFPITVSIFEGSIDFGVNGEILQLKKGDLIALKEHVPHDLFCTEDSIIRLSISKFDTVQRVESVVHNKE</sequence>
<organism evidence="1 2">
    <name type="scientific">Arenibacter antarcticus</name>
    <dbReference type="NCBI Taxonomy" id="2040469"/>
    <lineage>
        <taxon>Bacteria</taxon>
        <taxon>Pseudomonadati</taxon>
        <taxon>Bacteroidota</taxon>
        <taxon>Flavobacteriia</taxon>
        <taxon>Flavobacteriales</taxon>
        <taxon>Flavobacteriaceae</taxon>
        <taxon>Arenibacter</taxon>
    </lineage>
</organism>